<dbReference type="PRINTS" id="PR00720">
    <property type="entry name" value="MAMMALPTPASE"/>
</dbReference>
<dbReference type="InterPro" id="IPR017867">
    <property type="entry name" value="Tyr_phospatase_low_mol_wt"/>
</dbReference>
<dbReference type="Gene3D" id="3.40.50.2300">
    <property type="match status" value="1"/>
</dbReference>
<dbReference type="GO" id="GO:0003993">
    <property type="term" value="F:acid phosphatase activity"/>
    <property type="evidence" value="ECO:0007669"/>
    <property type="project" value="InterPro"/>
</dbReference>
<evidence type="ECO:0000256" key="4">
    <source>
        <dbReference type="ARBA" id="ARBA00022801"/>
    </source>
</evidence>
<organism evidence="8">
    <name type="scientific">Roseihalotalea indica</name>
    <dbReference type="NCBI Taxonomy" id="2867963"/>
    <lineage>
        <taxon>Bacteria</taxon>
        <taxon>Pseudomonadati</taxon>
        <taxon>Bacteroidota</taxon>
        <taxon>Cytophagia</taxon>
        <taxon>Cytophagales</taxon>
        <taxon>Catalimonadaceae</taxon>
        <taxon>Roseihalotalea</taxon>
    </lineage>
</organism>
<keyword evidence="5" id="KW-0904">Protein phosphatase</keyword>
<keyword evidence="3" id="KW-0963">Cytoplasm</keyword>
<dbReference type="InterPro" id="IPR023485">
    <property type="entry name" value="Ptyr_pPase"/>
</dbReference>
<reference evidence="8" key="1">
    <citation type="journal article" date="2023" name="Comput. Struct. Biotechnol. J.">
        <title>Discovery of a novel marine Bacteroidetes with a rich repertoire of carbohydrate-active enzymes.</title>
        <authorList>
            <person name="Chen B."/>
            <person name="Liu G."/>
            <person name="Chen Q."/>
            <person name="Wang H."/>
            <person name="Liu L."/>
            <person name="Tang K."/>
        </authorList>
    </citation>
    <scope>NUCLEOTIDE SEQUENCE</scope>
    <source>
        <strain evidence="8">TK19036</strain>
    </source>
</reference>
<feature type="active site" description="Proton donor" evidence="6">
    <location>
        <position position="125"/>
    </location>
</feature>
<evidence type="ECO:0000256" key="1">
    <source>
        <dbReference type="ARBA" id="ARBA00004496"/>
    </source>
</evidence>
<dbReference type="InterPro" id="IPR036196">
    <property type="entry name" value="Ptyr_pPase_sf"/>
</dbReference>
<evidence type="ECO:0000259" key="7">
    <source>
        <dbReference type="SMART" id="SM00226"/>
    </source>
</evidence>
<dbReference type="PANTHER" id="PTHR11717">
    <property type="entry name" value="LOW MOLECULAR WEIGHT PROTEIN TYROSINE PHOSPHATASE"/>
    <property type="match status" value="1"/>
</dbReference>
<comment type="similarity">
    <text evidence="2">Belongs to the low molecular weight phosphotyrosine protein phosphatase family.</text>
</comment>
<reference evidence="8" key="2">
    <citation type="journal article" date="2024" name="Antonie Van Leeuwenhoek">
        <title>Roseihalotalea indica gen. nov., sp. nov., a halophilic Bacteroidetes from mesopelagic Southwest Indian Ocean with higher carbohydrate metabolic potential.</title>
        <authorList>
            <person name="Chen B."/>
            <person name="Zhang M."/>
            <person name="Lin D."/>
            <person name="Ye J."/>
            <person name="Tang K."/>
        </authorList>
    </citation>
    <scope>NUCLEOTIDE SEQUENCE</scope>
    <source>
        <strain evidence="8">TK19036</strain>
    </source>
</reference>
<dbReference type="SUPFAM" id="SSF52788">
    <property type="entry name" value="Phosphotyrosine protein phosphatases I"/>
    <property type="match status" value="1"/>
</dbReference>
<name>A0AA49GPI7_9BACT</name>
<dbReference type="SMART" id="SM00226">
    <property type="entry name" value="LMWPc"/>
    <property type="match status" value="1"/>
</dbReference>
<feature type="active site" description="Nucleophile" evidence="6">
    <location>
        <position position="8"/>
    </location>
</feature>
<dbReference type="Pfam" id="PF01451">
    <property type="entry name" value="LMWPc"/>
    <property type="match status" value="1"/>
</dbReference>
<dbReference type="AlphaFoldDB" id="A0AA49GPI7"/>
<evidence type="ECO:0000256" key="2">
    <source>
        <dbReference type="ARBA" id="ARBA00011063"/>
    </source>
</evidence>
<evidence type="ECO:0000313" key="8">
    <source>
        <dbReference type="EMBL" id="WKN37534.1"/>
    </source>
</evidence>
<dbReference type="InterPro" id="IPR002115">
    <property type="entry name" value="Tyr_Pase_low_mol_wt_mml"/>
</dbReference>
<accession>A0AA49GPI7</accession>
<feature type="domain" description="Phosphotyrosine protein phosphatase I" evidence="7">
    <location>
        <begin position="2"/>
        <end position="151"/>
    </location>
</feature>
<dbReference type="GO" id="GO:0004726">
    <property type="term" value="F:non-membrane spanning protein tyrosine phosphatase activity"/>
    <property type="evidence" value="ECO:0007669"/>
    <property type="project" value="InterPro"/>
</dbReference>
<keyword evidence="4" id="KW-0378">Hydrolase</keyword>
<protein>
    <submittedName>
        <fullName evidence="8">Low molecular weight phosphotyrosine protein phosphatase</fullName>
    </submittedName>
</protein>
<feature type="active site" evidence="6">
    <location>
        <position position="14"/>
    </location>
</feature>
<dbReference type="EMBL" id="CP120682">
    <property type="protein sequence ID" value="WKN37534.1"/>
    <property type="molecule type" value="Genomic_DNA"/>
</dbReference>
<dbReference type="CDD" id="cd16343">
    <property type="entry name" value="LMWPTP"/>
    <property type="match status" value="1"/>
</dbReference>
<dbReference type="PANTHER" id="PTHR11717:SF7">
    <property type="entry name" value="LOW MOLECULAR WEIGHT PHOSPHOTYROSINE PROTEIN PHOSPHATASE"/>
    <property type="match status" value="1"/>
</dbReference>
<dbReference type="InterPro" id="IPR050438">
    <property type="entry name" value="LMW_PTPase"/>
</dbReference>
<gene>
    <name evidence="8" type="ORF">K4G66_02270</name>
</gene>
<dbReference type="FunFam" id="3.40.50.2300:FF:000105">
    <property type="entry name" value="Low molecular weight phosphotyrosine protein"/>
    <property type="match status" value="1"/>
</dbReference>
<sequence>MIKVLFVCLGNICRSPMAESVFNGLLLKEGLEGQVTSDSAGTSDYHIGEPPDPRTMDIVEKYQLSNNHRGRQFIRADFQQFDYVLAMDRSNLANIKRVLSSEDIKDRVFLMRDFDDEAPGADVPDPYWSEADGFEQVYQIILRSCQDFIVYLKEKHPALTQ</sequence>
<proteinExistence type="inferred from homology"/>
<evidence type="ECO:0000256" key="3">
    <source>
        <dbReference type="ARBA" id="ARBA00022490"/>
    </source>
</evidence>
<dbReference type="PRINTS" id="PR00719">
    <property type="entry name" value="LMWPTPASE"/>
</dbReference>
<evidence type="ECO:0000256" key="6">
    <source>
        <dbReference type="PIRSR" id="PIRSR617867-1"/>
    </source>
</evidence>
<evidence type="ECO:0000256" key="5">
    <source>
        <dbReference type="ARBA" id="ARBA00022912"/>
    </source>
</evidence>
<comment type="subcellular location">
    <subcellularLocation>
        <location evidence="1">Cytoplasm</location>
    </subcellularLocation>
</comment>
<dbReference type="GO" id="GO:0005737">
    <property type="term" value="C:cytoplasm"/>
    <property type="evidence" value="ECO:0007669"/>
    <property type="project" value="UniProtKB-SubCell"/>
</dbReference>